<dbReference type="InterPro" id="IPR009091">
    <property type="entry name" value="RCC1/BLIP-II"/>
</dbReference>
<feature type="repeat" description="RCC1" evidence="2">
    <location>
        <begin position="366"/>
        <end position="415"/>
    </location>
</feature>
<dbReference type="EMBL" id="JAJSOF020000031">
    <property type="protein sequence ID" value="KAJ4431736.1"/>
    <property type="molecule type" value="Genomic_DNA"/>
</dbReference>
<feature type="repeat" description="RCC1" evidence="2">
    <location>
        <begin position="83"/>
        <end position="124"/>
    </location>
</feature>
<keyword evidence="6" id="KW-1185">Reference proteome</keyword>
<evidence type="ECO:0000256" key="1">
    <source>
        <dbReference type="ARBA" id="ARBA00022737"/>
    </source>
</evidence>
<dbReference type="PANTHER" id="PTHR22870">
    <property type="entry name" value="REGULATOR OF CHROMOSOME CONDENSATION"/>
    <property type="match status" value="1"/>
</dbReference>
<gene>
    <name evidence="5" type="ORF">ANN_20338</name>
</gene>
<dbReference type="SUPFAM" id="SSF50985">
    <property type="entry name" value="RCC1/BLIP-II"/>
    <property type="match status" value="2"/>
</dbReference>
<evidence type="ECO:0000313" key="5">
    <source>
        <dbReference type="EMBL" id="KAJ4431736.1"/>
    </source>
</evidence>
<feature type="repeat" description="RCC1" evidence="2">
    <location>
        <begin position="315"/>
        <end position="365"/>
    </location>
</feature>
<dbReference type="PROSITE" id="PS00626">
    <property type="entry name" value="RCC1_2"/>
    <property type="match status" value="3"/>
</dbReference>
<dbReference type="InterPro" id="IPR041426">
    <property type="entry name" value="Mos1_HTH"/>
</dbReference>
<comment type="caution">
    <text evidence="5">The sequence shown here is derived from an EMBL/GenBank/DDBJ whole genome shotgun (WGS) entry which is preliminary data.</text>
</comment>
<dbReference type="Pfam" id="PF25390">
    <property type="entry name" value="WD40_RLD"/>
    <property type="match status" value="1"/>
</dbReference>
<dbReference type="Proteomes" id="UP001148838">
    <property type="component" value="Unassembled WGS sequence"/>
</dbReference>
<reference evidence="5 6" key="1">
    <citation type="journal article" date="2022" name="Allergy">
        <title>Genome assembly and annotation of Periplaneta americana reveal a comprehensive cockroach allergen profile.</title>
        <authorList>
            <person name="Wang L."/>
            <person name="Xiong Q."/>
            <person name="Saelim N."/>
            <person name="Wang L."/>
            <person name="Nong W."/>
            <person name="Wan A.T."/>
            <person name="Shi M."/>
            <person name="Liu X."/>
            <person name="Cao Q."/>
            <person name="Hui J.H.L."/>
            <person name="Sookrung N."/>
            <person name="Leung T.F."/>
            <person name="Tungtrongchitr A."/>
            <person name="Tsui S.K.W."/>
        </authorList>
    </citation>
    <scope>NUCLEOTIDE SEQUENCE [LARGE SCALE GENOMIC DNA]</scope>
    <source>
        <strain evidence="5">PWHHKU_190912</strain>
    </source>
</reference>
<dbReference type="InterPro" id="IPR058923">
    <property type="entry name" value="RCC1-like_dom"/>
</dbReference>
<evidence type="ECO:0000313" key="6">
    <source>
        <dbReference type="Proteomes" id="UP001148838"/>
    </source>
</evidence>
<dbReference type="PRINTS" id="PR00633">
    <property type="entry name" value="RCCNDNSATION"/>
</dbReference>
<dbReference type="Pfam" id="PF00415">
    <property type="entry name" value="RCC1"/>
    <property type="match status" value="1"/>
</dbReference>
<dbReference type="Gene3D" id="2.130.10.30">
    <property type="entry name" value="Regulator of chromosome condensation 1/beta-lactamase-inhibitor protein II"/>
    <property type="match status" value="2"/>
</dbReference>
<feature type="domain" description="Mos1 transposase HTH" evidence="3">
    <location>
        <begin position="590"/>
        <end position="634"/>
    </location>
</feature>
<dbReference type="Gene3D" id="1.10.10.1450">
    <property type="match status" value="1"/>
</dbReference>
<dbReference type="InterPro" id="IPR051210">
    <property type="entry name" value="Ub_ligase/GEF_domain"/>
</dbReference>
<accession>A0ABQ8SDH0</accession>
<proteinExistence type="predicted"/>
<dbReference type="InterPro" id="IPR000408">
    <property type="entry name" value="Reg_chr_condens"/>
</dbReference>
<feature type="repeat" description="RCC1" evidence="2">
    <location>
        <begin position="125"/>
        <end position="176"/>
    </location>
</feature>
<feature type="repeat" description="RCC1" evidence="2">
    <location>
        <begin position="467"/>
        <end position="519"/>
    </location>
</feature>
<dbReference type="PROSITE" id="PS50012">
    <property type="entry name" value="RCC1_3"/>
    <property type="match status" value="6"/>
</dbReference>
<keyword evidence="1" id="KW-0677">Repeat</keyword>
<dbReference type="PANTHER" id="PTHR22870:SF408">
    <property type="entry name" value="OS09G0560450 PROTEIN"/>
    <property type="match status" value="1"/>
</dbReference>
<protein>
    <submittedName>
        <fullName evidence="5">Uncharacterized protein</fullName>
    </submittedName>
</protein>
<evidence type="ECO:0000259" key="4">
    <source>
        <dbReference type="Pfam" id="PF25390"/>
    </source>
</evidence>
<evidence type="ECO:0000256" key="2">
    <source>
        <dbReference type="PROSITE-ProRule" id="PRU00235"/>
    </source>
</evidence>
<sequence length="642" mass="70034">MGEDERKTRQGKENEGNTRITAIAFEISNADSISRIEECGFFLTISKTSSFKSLSVDGLPDLVMILTCPCSLNFAPILFTESGAVFTFGRSRFADNVPSHFYIRNDPVVEITCGDEHTAVICQKGRVFVFGNNDFGQLGLGHKNVTVKPSCVKSLKPERAVHIACGRAHTLVSTGQMSAFDIKLLKHCHNEVETLAHVLGSCPHDEALQNATHHQVRSIIATALKDADYNTFEEVHGLSVTGSTRRIDIIAFKESTRSGFIIGPTVRFETNEEQPAEVDKEKKNIYNPTIPYCLQKYQLEELEVIGLLVGARESGKLFAWGNNSDGQLGVGDIADRAAPTRVVGIHSDIAQLSAGCLSSAALTVNGQVYVWGSNSDGQLGLPETSECLSPVLLPFDQRIVHISCGYYHTAFVTESGALYTCGESESGKLGLPDSLTNITTPQKVTLAVPVKSVYCGGNHTIALTVDGEVYAFGNNFNGQLGLGAEVTQFILPTKVISLEGLMVTTVSCGESHTAFVTDRGGLYTCGESRHGKLCNEQDNNNQSVPVPMKASKFKGYMVAKPDRSHLVPVAWQQWSEMEALIPSPAACEVRSVIKFFNAQNIAPIEIHRQLCQVYGPNIMSKQMVRHWCRQFSEGRQSVHSAH</sequence>
<feature type="domain" description="RCC1-like" evidence="4">
    <location>
        <begin position="312"/>
        <end position="550"/>
    </location>
</feature>
<evidence type="ECO:0000259" key="3">
    <source>
        <dbReference type="Pfam" id="PF17906"/>
    </source>
</evidence>
<name>A0ABQ8SDH0_PERAM</name>
<dbReference type="Pfam" id="PF17906">
    <property type="entry name" value="HTH_48"/>
    <property type="match status" value="1"/>
</dbReference>
<organism evidence="5 6">
    <name type="scientific">Periplaneta americana</name>
    <name type="common">American cockroach</name>
    <name type="synonym">Blatta americana</name>
    <dbReference type="NCBI Taxonomy" id="6978"/>
    <lineage>
        <taxon>Eukaryota</taxon>
        <taxon>Metazoa</taxon>
        <taxon>Ecdysozoa</taxon>
        <taxon>Arthropoda</taxon>
        <taxon>Hexapoda</taxon>
        <taxon>Insecta</taxon>
        <taxon>Pterygota</taxon>
        <taxon>Neoptera</taxon>
        <taxon>Polyneoptera</taxon>
        <taxon>Dictyoptera</taxon>
        <taxon>Blattodea</taxon>
        <taxon>Blattoidea</taxon>
        <taxon>Blattidae</taxon>
        <taxon>Blattinae</taxon>
        <taxon>Periplaneta</taxon>
    </lineage>
</organism>
<feature type="repeat" description="RCC1" evidence="2">
    <location>
        <begin position="416"/>
        <end position="466"/>
    </location>
</feature>